<protein>
    <submittedName>
        <fullName evidence="2">Uncharacterized protein</fullName>
    </submittedName>
</protein>
<gene>
    <name evidence="2" type="ORF">GCM10020369_62110</name>
</gene>
<keyword evidence="1" id="KW-1133">Transmembrane helix</keyword>
<feature type="transmembrane region" description="Helical" evidence="1">
    <location>
        <begin position="134"/>
        <end position="156"/>
    </location>
</feature>
<keyword evidence="1" id="KW-0812">Transmembrane</keyword>
<feature type="transmembrane region" description="Helical" evidence="1">
    <location>
        <begin position="43"/>
        <end position="60"/>
    </location>
</feature>
<feature type="transmembrane region" description="Helical" evidence="1">
    <location>
        <begin position="92"/>
        <end position="114"/>
    </location>
</feature>
<dbReference type="Proteomes" id="UP001501676">
    <property type="component" value="Unassembled WGS sequence"/>
</dbReference>
<name>A0ABP6T7S0_9ACTN</name>
<evidence type="ECO:0000313" key="2">
    <source>
        <dbReference type="EMBL" id="GAA3394078.1"/>
    </source>
</evidence>
<dbReference type="RefSeq" id="WP_345731800.1">
    <property type="nucleotide sequence ID" value="NZ_BAAAYN010000044.1"/>
</dbReference>
<keyword evidence="1" id="KW-0472">Membrane</keyword>
<reference evidence="3" key="1">
    <citation type="journal article" date="2019" name="Int. J. Syst. Evol. Microbiol.">
        <title>The Global Catalogue of Microorganisms (GCM) 10K type strain sequencing project: providing services to taxonomists for standard genome sequencing and annotation.</title>
        <authorList>
            <consortium name="The Broad Institute Genomics Platform"/>
            <consortium name="The Broad Institute Genome Sequencing Center for Infectious Disease"/>
            <person name="Wu L."/>
            <person name="Ma J."/>
        </authorList>
    </citation>
    <scope>NUCLEOTIDE SEQUENCE [LARGE SCALE GENOMIC DNA]</scope>
    <source>
        <strain evidence="3">JCM 9458</strain>
    </source>
</reference>
<evidence type="ECO:0000313" key="3">
    <source>
        <dbReference type="Proteomes" id="UP001501676"/>
    </source>
</evidence>
<proteinExistence type="predicted"/>
<comment type="caution">
    <text evidence="2">The sequence shown here is derived from an EMBL/GenBank/DDBJ whole genome shotgun (WGS) entry which is preliminary data.</text>
</comment>
<evidence type="ECO:0000256" key="1">
    <source>
        <dbReference type="SAM" id="Phobius"/>
    </source>
</evidence>
<sequence length="171" mass="18838">MPTNRFSVTVAAVATFAGLLSGVARYLGRSDEAERHVPGTEAWLPHLAVGVVVVVWFLIASRRSPLGWRVILAPVGRPIAARIAATFRSLAVLRWPVVAFLLLLEVYMCWRIGFQVFAGLDPNFTTNAWGGPSYLGAMFCHYLDGALLFPVCHVLLRWATVPSADREHEHA</sequence>
<accession>A0ABP6T7S0</accession>
<dbReference type="EMBL" id="BAAAYN010000044">
    <property type="protein sequence ID" value="GAA3394078.1"/>
    <property type="molecule type" value="Genomic_DNA"/>
</dbReference>
<organism evidence="2 3">
    <name type="scientific">Cryptosporangium minutisporangium</name>
    <dbReference type="NCBI Taxonomy" id="113569"/>
    <lineage>
        <taxon>Bacteria</taxon>
        <taxon>Bacillati</taxon>
        <taxon>Actinomycetota</taxon>
        <taxon>Actinomycetes</taxon>
        <taxon>Cryptosporangiales</taxon>
        <taxon>Cryptosporangiaceae</taxon>
        <taxon>Cryptosporangium</taxon>
    </lineage>
</organism>
<keyword evidence="3" id="KW-1185">Reference proteome</keyword>